<comment type="caution">
    <text evidence="2">The sequence shown here is derived from an EMBL/GenBank/DDBJ whole genome shotgun (WGS) entry which is preliminary data.</text>
</comment>
<feature type="domain" description="HD" evidence="1">
    <location>
        <begin position="22"/>
        <end position="106"/>
    </location>
</feature>
<proteinExistence type="predicted"/>
<evidence type="ECO:0000313" key="2">
    <source>
        <dbReference type="EMBL" id="PQO30544.1"/>
    </source>
</evidence>
<evidence type="ECO:0000259" key="1">
    <source>
        <dbReference type="Pfam" id="PF01966"/>
    </source>
</evidence>
<name>A0A2S8FF44_9BACT</name>
<dbReference type="EMBL" id="PUHY01000014">
    <property type="protein sequence ID" value="PQO30544.1"/>
    <property type="molecule type" value="Genomic_DNA"/>
</dbReference>
<protein>
    <recommendedName>
        <fullName evidence="1">HD domain-containing protein</fullName>
    </recommendedName>
</protein>
<dbReference type="InterPro" id="IPR006674">
    <property type="entry name" value="HD_domain"/>
</dbReference>
<gene>
    <name evidence="2" type="ORF">C5Y83_24190</name>
</gene>
<dbReference type="Gene3D" id="1.10.3210.10">
    <property type="entry name" value="Hypothetical protein af1432"/>
    <property type="match status" value="1"/>
</dbReference>
<dbReference type="Pfam" id="PF01966">
    <property type="entry name" value="HD"/>
    <property type="match status" value="1"/>
</dbReference>
<dbReference type="OrthoDB" id="9797344at2"/>
<evidence type="ECO:0000313" key="3">
    <source>
        <dbReference type="Proteomes" id="UP000238322"/>
    </source>
</evidence>
<dbReference type="Proteomes" id="UP000238322">
    <property type="component" value="Unassembled WGS sequence"/>
</dbReference>
<sequence>MRPLVERIVQGYALPLDGCHGIAHWARVHDIGFRLAEATDADPDVVRLFAVFHDACRESEGHDPQHGPRGAQLAAELRGEFFELTDRQFTLLQEACQGHTDQRHHADVTVQTCWDSDRLDLGRVGIYPNRYFLNTKVAMQEETIRWAHSRAAFLMIPDWLHEQWGVQLPLAARD</sequence>
<organism evidence="2 3">
    <name type="scientific">Blastopirellula marina</name>
    <dbReference type="NCBI Taxonomy" id="124"/>
    <lineage>
        <taxon>Bacteria</taxon>
        <taxon>Pseudomonadati</taxon>
        <taxon>Planctomycetota</taxon>
        <taxon>Planctomycetia</taxon>
        <taxon>Pirellulales</taxon>
        <taxon>Pirellulaceae</taxon>
        <taxon>Blastopirellula</taxon>
    </lineage>
</organism>
<accession>A0A2S8FF44</accession>
<dbReference type="AlphaFoldDB" id="A0A2S8FF44"/>
<reference evidence="2 3" key="1">
    <citation type="submission" date="2018-02" db="EMBL/GenBank/DDBJ databases">
        <title>Comparative genomes isolates from brazilian mangrove.</title>
        <authorList>
            <person name="Araujo J.E."/>
            <person name="Taketani R.G."/>
            <person name="Silva M.C.P."/>
            <person name="Loureco M.V."/>
            <person name="Andreote F.D."/>
        </authorList>
    </citation>
    <scope>NUCLEOTIDE SEQUENCE [LARGE SCALE GENOMIC DNA]</scope>
    <source>
        <strain evidence="2 3">Hex-1 MGV</strain>
    </source>
</reference>
<dbReference type="SUPFAM" id="SSF109604">
    <property type="entry name" value="HD-domain/PDEase-like"/>
    <property type="match status" value="1"/>
</dbReference>